<reference evidence="1 2" key="1">
    <citation type="submission" date="2017-07" db="EMBL/GenBank/DDBJ databases">
        <title>Draft genome sequence of aerobic hyperthermophilic archaea, Pyrobaculum aerophilum YKB31 and YKB32.</title>
        <authorList>
            <person name="Mochizuki T."/>
            <person name="Berliner A.J."/>
            <person name="Yoshida-Takashima Y."/>
            <person name="Takaki Y."/>
            <person name="Nunoura T."/>
            <person name="Takai K."/>
        </authorList>
    </citation>
    <scope>NUCLEOTIDE SEQUENCE [LARGE SCALE GENOMIC DNA]</scope>
    <source>
        <strain evidence="1 2">YKB31</strain>
    </source>
</reference>
<dbReference type="Proteomes" id="UP000257123">
    <property type="component" value="Unassembled WGS sequence"/>
</dbReference>
<gene>
    <name evidence="1" type="ORF">CGL51_09005</name>
</gene>
<protein>
    <submittedName>
        <fullName evidence="1">Uncharacterized protein</fullName>
    </submittedName>
</protein>
<dbReference type="AlphaFoldDB" id="A0A371QWT2"/>
<evidence type="ECO:0000313" key="1">
    <source>
        <dbReference type="EMBL" id="RFA94872.1"/>
    </source>
</evidence>
<accession>A0A371QWT2</accession>
<comment type="caution">
    <text evidence="1">The sequence shown here is derived from an EMBL/GenBank/DDBJ whole genome shotgun (WGS) entry which is preliminary data.</text>
</comment>
<evidence type="ECO:0000313" key="2">
    <source>
        <dbReference type="Proteomes" id="UP000257123"/>
    </source>
</evidence>
<name>A0A371QWT2_9CREN</name>
<proteinExistence type="predicted"/>
<sequence length="93" mass="10123">MLIVCEDICQFNAAGLLITGVRRRETGYLYVTHSEIFPPLAVFEIYSGEKNAVVAAIKSGGNIYLAQRAPPGHSVGRRNGGATYYMSAEKDVK</sequence>
<organism evidence="1 2">
    <name type="scientific">Pyrobaculum aerophilum</name>
    <dbReference type="NCBI Taxonomy" id="13773"/>
    <lineage>
        <taxon>Archaea</taxon>
        <taxon>Thermoproteota</taxon>
        <taxon>Thermoprotei</taxon>
        <taxon>Thermoproteales</taxon>
        <taxon>Thermoproteaceae</taxon>
        <taxon>Pyrobaculum</taxon>
    </lineage>
</organism>
<dbReference type="EMBL" id="NMUE01000030">
    <property type="protein sequence ID" value="RFA94872.1"/>
    <property type="molecule type" value="Genomic_DNA"/>
</dbReference>